<comment type="caution">
    <text evidence="3">The sequence shown here is derived from an EMBL/GenBank/DDBJ whole genome shotgun (WGS) entry which is preliminary data.</text>
</comment>
<sequence length="528" mass="55931">MARGSDPDSRPISVAELLARAKEQDAENAATGSQPAATPPTGRRHRGGKGAVSVAELTGEIPRVNDSSPPPSRVDNPVPPPTRDFNSADVSKRAQDTDDAAAPTPGEPERPALSRPRDVEAPADEQRADESPEGSNTESATSGDETAAMPASDRGEREESQTASEEAQQSDEETTGVIASVQAYSQVDDNDPDRTREDGQHDFRTAAEREADFQRYRNFEDVDDSPAAPKPAKRKRGLFGFGRKADEPAPAPSEPERSDDNAGGNTDHQVTQLIPTVDDSGHPPAKPDVSTRSMPTADGSNQAEPEQTAPQPATSQPATTATSGAAAGRYLRFDVDDDEQTQVSGPDLTKRDVQQPDPREVDLTGTDPVASGMPSGLREVGATEEHGPLIHPQVHPSAEETEAVKARLTGSSTDTQAGGTDARSTHDDSSAQTADSESRHSPTVQWLILIGQVLAGLAVGVALFWGFTELWRWNVYFALVLAVAVIFGMVTLVHVVRRSQDLISTLLALGVGLLVTIGPLVLLLVAGD</sequence>
<proteinExistence type="predicted"/>
<feature type="compositionally biased region" description="Polar residues" evidence="1">
    <location>
        <begin position="263"/>
        <end position="274"/>
    </location>
</feature>
<reference evidence="3 4" key="1">
    <citation type="submission" date="2017-10" db="EMBL/GenBank/DDBJ databases">
        <title>The draft genome sequence of Williamsia sp. BULT 1.1 isolated from the semi-arid grassland soils from South Africa.</title>
        <authorList>
            <person name="Kabwe M.H."/>
            <person name="Govender N."/>
            <person name="Mutseka Lunga P."/>
            <person name="Vikram S."/>
            <person name="Makhalanyane T.P."/>
        </authorList>
    </citation>
    <scope>NUCLEOTIDE SEQUENCE [LARGE SCALE GENOMIC DNA]</scope>
    <source>
        <strain evidence="3 4">BULT 1.1</strain>
    </source>
</reference>
<feature type="compositionally biased region" description="Basic and acidic residues" evidence="1">
    <location>
        <begin position="192"/>
        <end position="220"/>
    </location>
</feature>
<gene>
    <name evidence="3" type="ORF">CSW57_15970</name>
</gene>
<feature type="compositionally biased region" description="Low complexity" evidence="1">
    <location>
        <begin position="307"/>
        <end position="328"/>
    </location>
</feature>
<feature type="transmembrane region" description="Helical" evidence="2">
    <location>
        <begin position="502"/>
        <end position="526"/>
    </location>
</feature>
<keyword evidence="2" id="KW-0812">Transmembrane</keyword>
<keyword evidence="2" id="KW-0472">Membrane</keyword>
<feature type="compositionally biased region" description="Polar residues" evidence="1">
    <location>
        <begin position="133"/>
        <end position="144"/>
    </location>
</feature>
<evidence type="ECO:0000313" key="4">
    <source>
        <dbReference type="Proteomes" id="UP000225108"/>
    </source>
</evidence>
<feature type="compositionally biased region" description="Basic and acidic residues" evidence="1">
    <location>
        <begin position="348"/>
        <end position="362"/>
    </location>
</feature>
<protein>
    <recommendedName>
        <fullName evidence="5">Transmembrane protein</fullName>
    </recommendedName>
</protein>
<feature type="region of interest" description="Disordered" evidence="1">
    <location>
        <begin position="1"/>
        <end position="379"/>
    </location>
</feature>
<evidence type="ECO:0000256" key="1">
    <source>
        <dbReference type="SAM" id="MobiDB-lite"/>
    </source>
</evidence>
<evidence type="ECO:0008006" key="5">
    <source>
        <dbReference type="Google" id="ProtNLM"/>
    </source>
</evidence>
<dbReference type="RefSeq" id="WP_099383699.1">
    <property type="nucleotide sequence ID" value="NZ_PEBD01000010.1"/>
</dbReference>
<feature type="compositionally biased region" description="Basic and acidic residues" evidence="1">
    <location>
        <begin position="107"/>
        <end position="130"/>
    </location>
</feature>
<dbReference type="AlphaFoldDB" id="A0A2G3PJL0"/>
<dbReference type="EMBL" id="PEBD01000010">
    <property type="protein sequence ID" value="PHV65292.1"/>
    <property type="molecule type" value="Genomic_DNA"/>
</dbReference>
<dbReference type="Proteomes" id="UP000225108">
    <property type="component" value="Unassembled WGS sequence"/>
</dbReference>
<feature type="compositionally biased region" description="Polar residues" evidence="1">
    <location>
        <begin position="290"/>
        <end position="305"/>
    </location>
</feature>
<evidence type="ECO:0000313" key="3">
    <source>
        <dbReference type="EMBL" id="PHV65292.1"/>
    </source>
</evidence>
<organism evidence="3 4">
    <name type="scientific">Williamsia marianensis</name>
    <dbReference type="NCBI Taxonomy" id="85044"/>
    <lineage>
        <taxon>Bacteria</taxon>
        <taxon>Bacillati</taxon>
        <taxon>Actinomycetota</taxon>
        <taxon>Actinomycetes</taxon>
        <taxon>Mycobacteriales</taxon>
        <taxon>Nocardiaceae</taxon>
        <taxon>Williamsia</taxon>
    </lineage>
</organism>
<feature type="compositionally biased region" description="Pro residues" evidence="1">
    <location>
        <begin position="68"/>
        <end position="82"/>
    </location>
</feature>
<name>A0A2G3PJL0_WILMA</name>
<feature type="transmembrane region" description="Helical" evidence="2">
    <location>
        <begin position="446"/>
        <end position="467"/>
    </location>
</feature>
<feature type="transmembrane region" description="Helical" evidence="2">
    <location>
        <begin position="473"/>
        <end position="495"/>
    </location>
</feature>
<accession>A0A2G3PJL0</accession>
<evidence type="ECO:0000256" key="2">
    <source>
        <dbReference type="SAM" id="Phobius"/>
    </source>
</evidence>
<feature type="region of interest" description="Disordered" evidence="1">
    <location>
        <begin position="410"/>
        <end position="438"/>
    </location>
</feature>
<keyword evidence="2" id="KW-1133">Transmembrane helix</keyword>